<evidence type="ECO:0000313" key="2">
    <source>
        <dbReference type="Proteomes" id="UP001190700"/>
    </source>
</evidence>
<gene>
    <name evidence="1" type="ORF">CYMTET_34137</name>
</gene>
<dbReference type="AlphaFoldDB" id="A0AAE0KQ56"/>
<name>A0AAE0KQ56_9CHLO</name>
<keyword evidence="2" id="KW-1185">Reference proteome</keyword>
<proteinExistence type="predicted"/>
<dbReference type="EMBL" id="LGRX02021379">
    <property type="protein sequence ID" value="KAK3256741.1"/>
    <property type="molecule type" value="Genomic_DNA"/>
</dbReference>
<reference evidence="1 2" key="1">
    <citation type="journal article" date="2015" name="Genome Biol. Evol.">
        <title>Comparative Genomics of a Bacterivorous Green Alga Reveals Evolutionary Causalities and Consequences of Phago-Mixotrophic Mode of Nutrition.</title>
        <authorList>
            <person name="Burns J.A."/>
            <person name="Paasch A."/>
            <person name="Narechania A."/>
            <person name="Kim E."/>
        </authorList>
    </citation>
    <scope>NUCLEOTIDE SEQUENCE [LARGE SCALE GENOMIC DNA]</scope>
    <source>
        <strain evidence="1 2">PLY_AMNH</strain>
    </source>
</reference>
<comment type="caution">
    <text evidence="1">The sequence shown here is derived from an EMBL/GenBank/DDBJ whole genome shotgun (WGS) entry which is preliminary data.</text>
</comment>
<accession>A0AAE0KQ56</accession>
<sequence length="503" mass="56889">MLRNWRRFAKKPATYAPATATEDVQLNSVSETSDAPSQPVWAAKRARSAIGVLCPQTQKLSDVFDPSQTVAPKRKLKPSSLLQPWRFRERHASLVALTGNDIIGHCKRYLNNASNGVQTEFLDALLNDPNTEMKVPQKEMDKCAAVYNDLLLSSRKYELLRKHQPEYISYAKLAKYMQSNDPELVELKRKDGTHGAWAVRYIQKDIIIPELEALRLEGVDITDLEYKFSSDNFGSTGFNLDTKIPNEQVLLYILRPGEKTNSILRCRPGAFAHNQAEDSELTRILFEHIDPQLPRPEETVNVTDPTTGAAVAFTLTDFLAADNSFANYMYAIDGPRGTWGCIHGIFCRFSAKNTDGHNCKPMTDPAHHGTLERMKELGRINMFFRDDMTLPDLKQKWEENKTTLEGLFRSAAMPVPNLGGNRGGAVRKVVPLVALINRACRNRWGLPVTKTPPTRSPMDSCHWFINIAKTWRAYLELLAKQISVNLCKEVDEIILRMKRPMMG</sequence>
<organism evidence="1 2">
    <name type="scientific">Cymbomonas tetramitiformis</name>
    <dbReference type="NCBI Taxonomy" id="36881"/>
    <lineage>
        <taxon>Eukaryota</taxon>
        <taxon>Viridiplantae</taxon>
        <taxon>Chlorophyta</taxon>
        <taxon>Pyramimonadophyceae</taxon>
        <taxon>Pyramimonadales</taxon>
        <taxon>Pyramimonadaceae</taxon>
        <taxon>Cymbomonas</taxon>
    </lineage>
</organism>
<protein>
    <submittedName>
        <fullName evidence="1">Uncharacterized protein</fullName>
    </submittedName>
</protein>
<evidence type="ECO:0000313" key="1">
    <source>
        <dbReference type="EMBL" id="KAK3256741.1"/>
    </source>
</evidence>
<dbReference type="Proteomes" id="UP001190700">
    <property type="component" value="Unassembled WGS sequence"/>
</dbReference>